<evidence type="ECO:0000313" key="2">
    <source>
        <dbReference type="Proteomes" id="UP000707451"/>
    </source>
</evidence>
<keyword evidence="2" id="KW-1185">Reference proteome</keyword>
<evidence type="ECO:0000313" key="1">
    <source>
        <dbReference type="EMBL" id="KAG9069818.1"/>
    </source>
</evidence>
<gene>
    <name evidence="1" type="ORF">KI688_009143</name>
</gene>
<protein>
    <submittedName>
        <fullName evidence="1">Uncharacterized protein</fullName>
    </submittedName>
</protein>
<proteinExistence type="predicted"/>
<comment type="caution">
    <text evidence="1">The sequence shown here is derived from an EMBL/GenBank/DDBJ whole genome shotgun (WGS) entry which is preliminary data.</text>
</comment>
<sequence>MTGCHLSLVRHPFAAISMTDGLYSVTFSGAGASGATAISVDLTEPVEALLMANEESEHFAKGVP</sequence>
<dbReference type="AlphaFoldDB" id="A0A9P8BW17"/>
<dbReference type="EMBL" id="JAHRHY010000004">
    <property type="protein sequence ID" value="KAG9069818.1"/>
    <property type="molecule type" value="Genomic_DNA"/>
</dbReference>
<accession>A0A9P8BW17</accession>
<name>A0A9P8BW17_9FUNG</name>
<dbReference type="Proteomes" id="UP000707451">
    <property type="component" value="Unassembled WGS sequence"/>
</dbReference>
<reference evidence="1" key="1">
    <citation type="submission" date="2021-06" db="EMBL/GenBank/DDBJ databases">
        <title>Genome Sequence of Mortierella hyaline Strain SCG-10, a Cold-Adapted, Nitrate-Reducing Fungus Isolated from Soil in Minnesota, USA.</title>
        <authorList>
            <person name="Aldossari N."/>
        </authorList>
    </citation>
    <scope>NUCLEOTIDE SEQUENCE</scope>
    <source>
        <strain evidence="1">SCG-10</strain>
    </source>
</reference>
<organism evidence="1 2">
    <name type="scientific">Linnemannia hyalina</name>
    <dbReference type="NCBI Taxonomy" id="64524"/>
    <lineage>
        <taxon>Eukaryota</taxon>
        <taxon>Fungi</taxon>
        <taxon>Fungi incertae sedis</taxon>
        <taxon>Mucoromycota</taxon>
        <taxon>Mortierellomycotina</taxon>
        <taxon>Mortierellomycetes</taxon>
        <taxon>Mortierellales</taxon>
        <taxon>Mortierellaceae</taxon>
        <taxon>Linnemannia</taxon>
    </lineage>
</organism>